<reference evidence="1 2" key="1">
    <citation type="journal article" date="2000" name="Nature">
        <title>The genome sequence of the plant pathogen Xylella fastidiosa.</title>
        <authorList>
            <person name="Simpson A.J."/>
            <person name="Reinach F.C."/>
            <person name="Arruda P."/>
            <person name="Abreu F.A."/>
            <person name="Acencio M."/>
            <person name="Alvarenga R."/>
            <person name="Alves L.M."/>
            <person name="Araya J.E."/>
            <person name="Baia G.S."/>
            <person name="Baptista C.S."/>
            <person name="Barros M.H."/>
            <person name="Bonaccorsi E.D."/>
            <person name="Bordin S."/>
            <person name="Bove J.M."/>
            <person name="Briones M.R."/>
            <person name="Bueno M.R."/>
            <person name="Camargo A.A."/>
            <person name="Camargo L.E."/>
            <person name="Carraro D.M."/>
            <person name="Carrer H."/>
            <person name="Colauto N.B."/>
            <person name="Colombo C."/>
            <person name="Costa F.F."/>
            <person name="Costa M.C."/>
            <person name="Costa-Neto C.M."/>
            <person name="Coutinho L.L."/>
            <person name="Cristofani M."/>
            <person name="Dias-Neto E."/>
            <person name="Docena C."/>
            <person name="El-Dorry H."/>
            <person name="Facincani A.P."/>
            <person name="Ferreira A.J."/>
            <person name="Ferreira V.C."/>
            <person name="Ferro J.A."/>
            <person name="Fraga J.S."/>
            <person name="Franca S.C."/>
            <person name="Franco M.C."/>
            <person name="Frohme M."/>
            <person name="Furlan L.R."/>
            <person name="Garnier M."/>
            <person name="Goldman G.H."/>
            <person name="Goldman M.H."/>
            <person name="Gomes S.L."/>
            <person name="Gruber A."/>
            <person name="Ho P.L."/>
            <person name="Hoheisel J.D."/>
            <person name="Junqueira M.L."/>
            <person name="Kemper E.L."/>
            <person name="Kitajima J.P."/>
            <person name="Krieger J.E."/>
            <person name="Kuramae E.E."/>
            <person name="Laigret F."/>
            <person name="Lambais M.R."/>
            <person name="Leite L.C."/>
            <person name="Lemos E.G."/>
            <person name="Lemos M.V."/>
            <person name="Lopes S.A."/>
            <person name="Lopes C.R."/>
            <person name="Machado J.A."/>
            <person name="Machado M.A."/>
            <person name="Madeira A.M."/>
            <person name="Madeira H.M."/>
            <person name="Marino C.L."/>
            <person name="Marques M.V."/>
            <person name="Martins E.A."/>
            <person name="Martins E.M."/>
            <person name="Matsukuma A.Y."/>
            <person name="Menck C.F."/>
            <person name="Miracca E.C."/>
            <person name="Miyaki C.Y."/>
            <person name="Monteriro-Vitorello C.B."/>
            <person name="Moon D.H."/>
            <person name="Nagai M.A."/>
            <person name="Nascimento A.L."/>
            <person name="Netto L.E."/>
            <person name="Nhani A.Jr."/>
            <person name="Nobrega F.G."/>
            <person name="Nunes L.R."/>
            <person name="Oliveira M.A."/>
            <person name="de Oliveira M.C."/>
            <person name="de Oliveira R.C."/>
            <person name="Palmieri D.A."/>
            <person name="Paris A."/>
            <person name="Peixoto B.R."/>
            <person name="Pereira G.A."/>
            <person name="Pereira H.A.Jr."/>
            <person name="Pesquero J.B."/>
            <person name="Quaggio R.B."/>
            <person name="Roberto P.G."/>
            <person name="Rodrigues V."/>
            <person name="de M Rosa A.J."/>
            <person name="de Rosa V.E.Jr."/>
            <person name="de Sa R.G."/>
            <person name="Santelli R.V."/>
            <person name="Sawasaki H.E."/>
            <person name="da Silva A.C."/>
            <person name="da Silva A.M."/>
            <person name="da Silva F.R."/>
            <person name="da Silva W.A.Jr."/>
            <person name="da Silveira J.F."/>
            <person name="Silvestri M.L."/>
            <person name="Siqueira W.J."/>
            <person name="de Souza A.A."/>
            <person name="de Souza A.P."/>
            <person name="Terenzi M.F."/>
            <person name="Truffi D."/>
            <person name="Tsai S.M."/>
            <person name="Tsuhako M.H."/>
            <person name="Vallada H."/>
            <person name="Van Sluys M.A."/>
            <person name="Verjovski-Almeida S."/>
            <person name="Vettore A.L."/>
            <person name="Zago M.A."/>
            <person name="Zatz M."/>
            <person name="Meidanis J."/>
            <person name="Setubal J.C."/>
        </authorList>
    </citation>
    <scope>NUCLEOTIDE SEQUENCE [LARGE SCALE GENOMIC DNA]</scope>
    <source>
        <strain evidence="1 2">9a5c</strain>
    </source>
</reference>
<dbReference type="Proteomes" id="UP000000812">
    <property type="component" value="Chromosome"/>
</dbReference>
<evidence type="ECO:0000313" key="2">
    <source>
        <dbReference type="Proteomes" id="UP000000812"/>
    </source>
</evidence>
<protein>
    <submittedName>
        <fullName evidence="1">Uncharacterized protein</fullName>
    </submittedName>
</protein>
<dbReference type="EMBL" id="AE003849">
    <property type="protein sequence ID" value="AAF83416.1"/>
    <property type="molecule type" value="Genomic_DNA"/>
</dbReference>
<dbReference type="STRING" id="160492.XF_0606"/>
<evidence type="ECO:0000313" key="1">
    <source>
        <dbReference type="EMBL" id="AAF83416.1"/>
    </source>
</evidence>
<proteinExistence type="predicted"/>
<dbReference type="AlphaFoldDB" id="Q9PFQ1"/>
<dbReference type="PIR" id="B82785">
    <property type="entry name" value="B82785"/>
</dbReference>
<dbReference type="HOGENOM" id="CLU_3031530_0_0_6"/>
<organism evidence="1 2">
    <name type="scientific">Xylella fastidiosa (strain 9a5c)</name>
    <dbReference type="NCBI Taxonomy" id="160492"/>
    <lineage>
        <taxon>Bacteria</taxon>
        <taxon>Pseudomonadati</taxon>
        <taxon>Pseudomonadota</taxon>
        <taxon>Gammaproteobacteria</taxon>
        <taxon>Lysobacterales</taxon>
        <taxon>Lysobacteraceae</taxon>
        <taxon>Xylella</taxon>
    </lineage>
</organism>
<sequence length="55" mass="6463">MYLLGIFPDNKVLRCNASNVWSVLTVQQFTRVLYLTHHLINIFSLMSFSSRQMNN</sequence>
<accession>Q9PFQ1</accession>
<name>Q9PFQ1_XYLFA</name>
<gene>
    <name evidence="1" type="ordered locus">XF_0606</name>
</gene>
<dbReference type="KEGG" id="xfa:XF_0606"/>